<keyword evidence="3" id="KW-1185">Reference proteome</keyword>
<gene>
    <name evidence="2" type="ORF">QJS10_CPA10g00502</name>
</gene>
<dbReference type="Proteomes" id="UP001180020">
    <property type="component" value="Unassembled WGS sequence"/>
</dbReference>
<dbReference type="InterPro" id="IPR007493">
    <property type="entry name" value="DUF538"/>
</dbReference>
<dbReference type="Pfam" id="PF04398">
    <property type="entry name" value="DUF538"/>
    <property type="match status" value="1"/>
</dbReference>
<keyword evidence="1" id="KW-0732">Signal</keyword>
<accession>A0AAV9E1G4</accession>
<reference evidence="2" key="2">
    <citation type="submission" date="2023-06" db="EMBL/GenBank/DDBJ databases">
        <authorList>
            <person name="Ma L."/>
            <person name="Liu K.-W."/>
            <person name="Li Z."/>
            <person name="Hsiao Y.-Y."/>
            <person name="Qi Y."/>
            <person name="Fu T."/>
            <person name="Tang G."/>
            <person name="Zhang D."/>
            <person name="Sun W.-H."/>
            <person name="Liu D.-K."/>
            <person name="Li Y."/>
            <person name="Chen G.-Z."/>
            <person name="Liu X.-D."/>
            <person name="Liao X.-Y."/>
            <person name="Jiang Y.-T."/>
            <person name="Yu X."/>
            <person name="Hao Y."/>
            <person name="Huang J."/>
            <person name="Zhao X.-W."/>
            <person name="Ke S."/>
            <person name="Chen Y.-Y."/>
            <person name="Wu W.-L."/>
            <person name="Hsu J.-L."/>
            <person name="Lin Y.-F."/>
            <person name="Huang M.-D."/>
            <person name="Li C.-Y."/>
            <person name="Huang L."/>
            <person name="Wang Z.-W."/>
            <person name="Zhao X."/>
            <person name="Zhong W.-Y."/>
            <person name="Peng D.-H."/>
            <person name="Ahmad S."/>
            <person name="Lan S."/>
            <person name="Zhang J.-S."/>
            <person name="Tsai W.-C."/>
            <person name="Van De Peer Y."/>
            <person name="Liu Z.-J."/>
        </authorList>
    </citation>
    <scope>NUCLEOTIDE SEQUENCE</scope>
    <source>
        <strain evidence="2">CP</strain>
        <tissue evidence="2">Leaves</tissue>
    </source>
</reference>
<dbReference type="SUPFAM" id="SSF141562">
    <property type="entry name" value="At5g01610-like"/>
    <property type="match status" value="1"/>
</dbReference>
<dbReference type="PANTHER" id="PTHR31676:SF172">
    <property type="entry name" value="OS01G0595400 PROTEIN"/>
    <property type="match status" value="1"/>
</dbReference>
<dbReference type="Gene3D" id="2.30.240.10">
    <property type="entry name" value="At5g01610-like"/>
    <property type="match status" value="1"/>
</dbReference>
<organism evidence="2 3">
    <name type="scientific">Acorus calamus</name>
    <name type="common">Sweet flag</name>
    <dbReference type="NCBI Taxonomy" id="4465"/>
    <lineage>
        <taxon>Eukaryota</taxon>
        <taxon>Viridiplantae</taxon>
        <taxon>Streptophyta</taxon>
        <taxon>Embryophyta</taxon>
        <taxon>Tracheophyta</taxon>
        <taxon>Spermatophyta</taxon>
        <taxon>Magnoliopsida</taxon>
        <taxon>Liliopsida</taxon>
        <taxon>Acoraceae</taxon>
        <taxon>Acorus</taxon>
    </lineage>
</organism>
<evidence type="ECO:0000313" key="2">
    <source>
        <dbReference type="EMBL" id="KAK1307081.1"/>
    </source>
</evidence>
<protein>
    <submittedName>
        <fullName evidence="2">Uncharacterized protein</fullName>
    </submittedName>
</protein>
<reference evidence="2" key="1">
    <citation type="journal article" date="2023" name="Nat. Commun.">
        <title>Diploid and tetraploid genomes of Acorus and the evolution of monocots.</title>
        <authorList>
            <person name="Ma L."/>
            <person name="Liu K.W."/>
            <person name="Li Z."/>
            <person name="Hsiao Y.Y."/>
            <person name="Qi Y."/>
            <person name="Fu T."/>
            <person name="Tang G.D."/>
            <person name="Zhang D."/>
            <person name="Sun W.H."/>
            <person name="Liu D.K."/>
            <person name="Li Y."/>
            <person name="Chen G.Z."/>
            <person name="Liu X.D."/>
            <person name="Liao X.Y."/>
            <person name="Jiang Y.T."/>
            <person name="Yu X."/>
            <person name="Hao Y."/>
            <person name="Huang J."/>
            <person name="Zhao X.W."/>
            <person name="Ke S."/>
            <person name="Chen Y.Y."/>
            <person name="Wu W.L."/>
            <person name="Hsu J.L."/>
            <person name="Lin Y.F."/>
            <person name="Huang M.D."/>
            <person name="Li C.Y."/>
            <person name="Huang L."/>
            <person name="Wang Z.W."/>
            <person name="Zhao X."/>
            <person name="Zhong W.Y."/>
            <person name="Peng D.H."/>
            <person name="Ahmad S."/>
            <person name="Lan S."/>
            <person name="Zhang J.S."/>
            <person name="Tsai W.C."/>
            <person name="Van de Peer Y."/>
            <person name="Liu Z.J."/>
        </authorList>
    </citation>
    <scope>NUCLEOTIDE SEQUENCE</scope>
    <source>
        <strain evidence="2">CP</strain>
    </source>
</reference>
<sequence length="157" mass="16785">MASNATALVALTFLLLLVLLLPLHDALSNPNPPTSSAHDELRLHGFPVGLLPSAVRAYSLNRTSGDFSVDLGGPCQFTLPPDNYLASYSPSVTGTLAEGRIARLDGIRVWAFFKWWSITGIRSDGGDLVFEVGVVSAKYASKNFDETPVCEGRSSSS</sequence>
<name>A0AAV9E1G4_ACOCL</name>
<dbReference type="InterPro" id="IPR036758">
    <property type="entry name" value="At5g01610-like"/>
</dbReference>
<feature type="signal peptide" evidence="1">
    <location>
        <begin position="1"/>
        <end position="28"/>
    </location>
</feature>
<evidence type="ECO:0000313" key="3">
    <source>
        <dbReference type="Proteomes" id="UP001180020"/>
    </source>
</evidence>
<feature type="chain" id="PRO_5043742955" evidence="1">
    <location>
        <begin position="29"/>
        <end position="157"/>
    </location>
</feature>
<evidence type="ECO:0000256" key="1">
    <source>
        <dbReference type="SAM" id="SignalP"/>
    </source>
</evidence>
<dbReference type="EMBL" id="JAUJYO010000010">
    <property type="protein sequence ID" value="KAK1307081.1"/>
    <property type="molecule type" value="Genomic_DNA"/>
</dbReference>
<comment type="caution">
    <text evidence="2">The sequence shown here is derived from an EMBL/GenBank/DDBJ whole genome shotgun (WGS) entry which is preliminary data.</text>
</comment>
<dbReference type="AlphaFoldDB" id="A0AAV9E1G4"/>
<dbReference type="PANTHER" id="PTHR31676">
    <property type="entry name" value="T31J12.3 PROTEIN-RELATED"/>
    <property type="match status" value="1"/>
</dbReference>
<proteinExistence type="predicted"/>